<dbReference type="CDD" id="cd00130">
    <property type="entry name" value="PAS"/>
    <property type="match status" value="1"/>
</dbReference>
<dbReference type="SUPFAM" id="SSF55073">
    <property type="entry name" value="Nucleotide cyclase"/>
    <property type="match status" value="1"/>
</dbReference>
<evidence type="ECO:0000256" key="6">
    <source>
        <dbReference type="ARBA" id="ARBA00023239"/>
    </source>
</evidence>
<proteinExistence type="inferred from homology"/>
<feature type="transmembrane region" description="Helical" evidence="8">
    <location>
        <begin position="1059"/>
        <end position="1079"/>
    </location>
</feature>
<dbReference type="InterPro" id="IPR029787">
    <property type="entry name" value="Nucleotide_cyclase"/>
</dbReference>
<sequence>MSSSDTGTSSASSSAYQFSLASQIKEHVISKLVQLRHTKPMKSWKILTISTIVEICFYYCVFILPTLRDYNWGNIGQYVLVVLNFPNTLLLHWLSYSQSLIASIVMMSIVGISFVILAFTLFIYSSSIKKIRSKIRQLLLIFLYLCKMFNMAILFVWVGFFDCSLSIMLPYSSSNVLNRFQSPQVACLASTNTTMIGLSIFFIIALYVLVLVAEVVTFDTHPQSTKNLFSNSSMTFPLFVRTMSFVSMIQMFAIPQSYTFISAIVNMVISLAYVALLFQTLPFNKRWMNSVFCGWAFGQFGASLGALITSLANSHNDPNMGIGFVGLTVGLLIIGFCFGVISMELYTRWLLHGLVKQIVDHALSIEGVEEEAKLLKTSNEPKTLPMGALTESLGFIYHHMSKSQNFKALCLLFKSALQDLQKEQIIDNIRCVYSDIAFSFAKITLQHKSDEPRVVIGAAEVFAFAKGPDSNTHTVSVELLMKLQRSTFNVFTIFACAVKIKEVQALSDNSRTDSAASKNYTSIQTIKRNQESLLSLYRDFWKEMLNDPISVSNLTKISKKINDLIEESESLFNQLLHHKTRSILQLYASFIELIYFDKELAQTFYQEANSLEEQRYKPSMAPSIKYVKPNKIKPSDDQISIHDHEEMLRPMSTRNLDTLSSFGNNMDSHLDGPHMPEECPSEVLSPEMKKDFLFRNGLKSPRSNSLLRTLFIIYVLIGVGLISGGVVMSVYQFTFIKTNMMNLRTICIPQLAPVSVIRNLRSFQNWLALFVIDDNPWPEFRFGYKFIEKKDYINEHLQLLEEDLNVLRDLIKLGQAVVFDAATYTEYGKKSYSLNIPSVFDANATDSWKRNQYTGTPSIRKAPIIEITNSLIRYIELMRADFPEQCVAYVNQSSTSVQNQQLKPTISNSTYMNPISNYNFMFLWQNSENTAKIYETFCNNYIEKVRTLTQGLILQSQYYFVASLCVYLIVTLLFIVYMQYEFSFVTRLIKVIDKHIQKDIVGKIYQTASHKTEIETSLERTVTAKALSSNVIVVVVVIGIGLLIPFCVGMFFYEARLNAKAALFTFTNVGLSANIIGYLQQSSFLMTEMLTYYTLGRESFRAENGTKLGLFYGHPYFKNHDFQTLYAKVLSTSNKLSDNWNELIYGDVNKPDDDPVIGLYSVLDELLKGQSNCSRYLEQYNIEMNAQNVLENCTGIEKVVTDYLTQTTQISEATRDFFLHQTSTNSTMIELDLYMKHNDLFRFTIPMNRKLQIYMQEFVRSSVELRDSILISLSVIGFVLLGVLSSLLQKMLTNRSNVLQKTRMMLNHVPVDVLDRDDILRNLALYNAYPNIISEKIKSTTAKRVSDSTSSSVSNLISSHVYGTIILNASGEIEIFNSAAHRCFGSKPVDVLGLPFLKLVDPSSEEKVKKTIDSIYASAIKSEKSGDPSSSALNETLDNIQCIRVNQTKFPSTLSIFSTKFVDKGVVIVIVIRDITFELKQQLLLAEEKKTSENLLKNILPDAVAYRLKKGETFICDKFSDITCFFSDMVGFTKISSKMQATDLVIMLNFIVNGFDSLTERYNVEKIKTIGDAYFCVAGLHGDSSDHPERMLRMAMDTFHVVQQFNHGKSQIGPPLDLINIRVGLNNGGVIAGVIGTKKFAYDLWGDTINVASRMESTSLPGRIQISRSTYERVYDLGFDFEERNVEVKGKGITQCYLLHPSHHADPLAPIKPQVFVELGSDHLDNLPVATMNNASTMAPLITTSLEQN</sequence>
<feature type="transmembrane region" description="Helical" evidence="8">
    <location>
        <begin position="1269"/>
        <end position="1288"/>
    </location>
</feature>
<feature type="transmembrane region" description="Helical" evidence="8">
    <location>
        <begin position="238"/>
        <end position="254"/>
    </location>
</feature>
<evidence type="ECO:0000313" key="12">
    <source>
        <dbReference type="Proteomes" id="UP000816034"/>
    </source>
</evidence>
<feature type="transmembrane region" description="Helical" evidence="8">
    <location>
        <begin position="709"/>
        <end position="731"/>
    </location>
</feature>
<dbReference type="Gene3D" id="3.30.70.1230">
    <property type="entry name" value="Nucleotide cyclase"/>
    <property type="match status" value="1"/>
</dbReference>
<feature type="transmembrane region" description="Helical" evidence="8">
    <location>
        <begin position="138"/>
        <end position="160"/>
    </location>
</feature>
<evidence type="ECO:0008006" key="13">
    <source>
        <dbReference type="Google" id="ProtNLM"/>
    </source>
</evidence>
<dbReference type="InterPro" id="IPR018297">
    <property type="entry name" value="A/G_cyclase_CS"/>
</dbReference>
<comment type="caution">
    <text evidence="11">The sequence shown here is derived from an EMBL/GenBank/DDBJ whole genome shotgun (WGS) entry which is preliminary data.</text>
</comment>
<dbReference type="PROSITE" id="PS50125">
    <property type="entry name" value="GUANYLATE_CYCLASE_2"/>
    <property type="match status" value="1"/>
</dbReference>
<dbReference type="Pfam" id="PF00211">
    <property type="entry name" value="Guanylate_cyc"/>
    <property type="match status" value="1"/>
</dbReference>
<dbReference type="PANTHER" id="PTHR11920:SF335">
    <property type="entry name" value="GUANYLATE CYCLASE"/>
    <property type="match status" value="1"/>
</dbReference>
<dbReference type="GO" id="GO:0000166">
    <property type="term" value="F:nucleotide binding"/>
    <property type="evidence" value="ECO:0007669"/>
    <property type="project" value="UniProtKB-KW"/>
</dbReference>
<feature type="transmembrane region" description="Helical" evidence="8">
    <location>
        <begin position="958"/>
        <end position="980"/>
    </location>
</feature>
<feature type="transmembrane region" description="Helical" evidence="8">
    <location>
        <begin position="1030"/>
        <end position="1053"/>
    </location>
</feature>
<keyword evidence="5 8" id="KW-0472">Membrane</keyword>
<feature type="transmembrane region" description="Helical" evidence="8">
    <location>
        <begin position="260"/>
        <end position="278"/>
    </location>
</feature>
<accession>A0AA88GN67</accession>
<dbReference type="PROSITE" id="PS00452">
    <property type="entry name" value="GUANYLATE_CYCLASE_1"/>
    <property type="match status" value="1"/>
</dbReference>
<dbReference type="InterPro" id="IPR057352">
    <property type="entry name" value="TPR_TmcB/C"/>
</dbReference>
<dbReference type="InterPro" id="IPR035965">
    <property type="entry name" value="PAS-like_dom_sf"/>
</dbReference>
<dbReference type="Pfam" id="PF13426">
    <property type="entry name" value="PAS_9"/>
    <property type="match status" value="1"/>
</dbReference>
<keyword evidence="3" id="KW-0547">Nucleotide-binding</keyword>
<evidence type="ECO:0000256" key="3">
    <source>
        <dbReference type="ARBA" id="ARBA00022741"/>
    </source>
</evidence>
<protein>
    <recommendedName>
        <fullName evidence="13">Adenylate and Guanylate cyclase catalytic domain containing protein</fullName>
    </recommendedName>
</protein>
<keyword evidence="4 8" id="KW-1133">Transmembrane helix</keyword>
<feature type="transmembrane region" description="Helical" evidence="8">
    <location>
        <begin position="290"/>
        <end position="308"/>
    </location>
</feature>
<dbReference type="InterPro" id="IPR000014">
    <property type="entry name" value="PAS"/>
</dbReference>
<organism evidence="11 12">
    <name type="scientific">Naegleria lovaniensis</name>
    <name type="common">Amoeba</name>
    <dbReference type="NCBI Taxonomy" id="51637"/>
    <lineage>
        <taxon>Eukaryota</taxon>
        <taxon>Discoba</taxon>
        <taxon>Heterolobosea</taxon>
        <taxon>Tetramitia</taxon>
        <taxon>Eutetramitia</taxon>
        <taxon>Vahlkampfiidae</taxon>
        <taxon>Naegleria</taxon>
    </lineage>
</organism>
<evidence type="ECO:0000313" key="11">
    <source>
        <dbReference type="EMBL" id="KAG2379476.1"/>
    </source>
</evidence>
<dbReference type="GeneID" id="68099047"/>
<keyword evidence="12" id="KW-1185">Reference proteome</keyword>
<dbReference type="RefSeq" id="XP_044546738.1">
    <property type="nucleotide sequence ID" value="XM_044696470.1"/>
</dbReference>
<gene>
    <name evidence="11" type="ORF">C9374_006593</name>
</gene>
<comment type="similarity">
    <text evidence="7">Belongs to the adenylyl cyclase class-4/guanylyl cyclase family.</text>
</comment>
<dbReference type="GO" id="GO:0035556">
    <property type="term" value="P:intracellular signal transduction"/>
    <property type="evidence" value="ECO:0007669"/>
    <property type="project" value="InterPro"/>
</dbReference>
<feature type="transmembrane region" description="Helical" evidence="8">
    <location>
        <begin position="76"/>
        <end position="94"/>
    </location>
</feature>
<comment type="subcellular location">
    <subcellularLocation>
        <location evidence="1">Membrane</location>
    </subcellularLocation>
</comment>
<dbReference type="GO" id="GO:0016849">
    <property type="term" value="F:phosphorus-oxygen lyase activity"/>
    <property type="evidence" value="ECO:0007669"/>
    <property type="project" value="InterPro"/>
</dbReference>
<feature type="transmembrane region" description="Helical" evidence="8">
    <location>
        <begin position="195"/>
        <end position="217"/>
    </location>
</feature>
<evidence type="ECO:0000256" key="4">
    <source>
        <dbReference type="ARBA" id="ARBA00022989"/>
    </source>
</evidence>
<dbReference type="CDD" id="cd07302">
    <property type="entry name" value="CHD"/>
    <property type="match status" value="1"/>
</dbReference>
<feature type="domain" description="Guanylate cyclase" evidence="10">
    <location>
        <begin position="1523"/>
        <end position="1656"/>
    </location>
</feature>
<reference evidence="11 12" key="1">
    <citation type="journal article" date="2018" name="BMC Genomics">
        <title>The genome of Naegleria lovaniensis, the basis for a comparative approach to unravel pathogenicity factors of the human pathogenic amoeba N. fowleri.</title>
        <authorList>
            <person name="Liechti N."/>
            <person name="Schurch N."/>
            <person name="Bruggmann R."/>
            <person name="Wittwer M."/>
        </authorList>
    </citation>
    <scope>NUCLEOTIDE SEQUENCE [LARGE SCALE GENOMIC DNA]</scope>
    <source>
        <strain evidence="11 12">ATCC 30569</strain>
    </source>
</reference>
<feature type="transmembrane region" description="Helical" evidence="8">
    <location>
        <begin position="44"/>
        <end position="64"/>
    </location>
</feature>
<dbReference type="Gene3D" id="3.30.450.20">
    <property type="entry name" value="PAS domain"/>
    <property type="match status" value="1"/>
</dbReference>
<keyword evidence="2 8" id="KW-0812">Transmembrane</keyword>
<evidence type="ECO:0000259" key="9">
    <source>
        <dbReference type="PROSITE" id="PS50112"/>
    </source>
</evidence>
<dbReference type="PANTHER" id="PTHR11920">
    <property type="entry name" value="GUANYLYL CYCLASE"/>
    <property type="match status" value="1"/>
</dbReference>
<dbReference type="Pfam" id="PF25474">
    <property type="entry name" value="TPR_TmcB"/>
    <property type="match status" value="1"/>
</dbReference>
<evidence type="ECO:0000259" key="10">
    <source>
        <dbReference type="PROSITE" id="PS50125"/>
    </source>
</evidence>
<feature type="transmembrane region" description="Helical" evidence="8">
    <location>
        <begin position="100"/>
        <end position="126"/>
    </location>
</feature>
<evidence type="ECO:0000256" key="5">
    <source>
        <dbReference type="ARBA" id="ARBA00023136"/>
    </source>
</evidence>
<dbReference type="InterPro" id="IPR050401">
    <property type="entry name" value="Cyclic_nucleotide_synthase"/>
</dbReference>
<dbReference type="GO" id="GO:0016020">
    <property type="term" value="C:membrane"/>
    <property type="evidence" value="ECO:0007669"/>
    <property type="project" value="UniProtKB-SubCell"/>
</dbReference>
<dbReference type="SMART" id="SM00044">
    <property type="entry name" value="CYCc"/>
    <property type="match status" value="1"/>
</dbReference>
<dbReference type="GO" id="GO:0009190">
    <property type="term" value="P:cyclic nucleotide biosynthetic process"/>
    <property type="evidence" value="ECO:0007669"/>
    <property type="project" value="InterPro"/>
</dbReference>
<dbReference type="Proteomes" id="UP000816034">
    <property type="component" value="Unassembled WGS sequence"/>
</dbReference>
<dbReference type="EMBL" id="PYSW02000028">
    <property type="protein sequence ID" value="KAG2379476.1"/>
    <property type="molecule type" value="Genomic_DNA"/>
</dbReference>
<name>A0AA88GN67_NAELO</name>
<feature type="transmembrane region" description="Helical" evidence="8">
    <location>
        <begin position="320"/>
        <end position="341"/>
    </location>
</feature>
<evidence type="ECO:0000256" key="7">
    <source>
        <dbReference type="RuleBase" id="RU000405"/>
    </source>
</evidence>
<dbReference type="InterPro" id="IPR001054">
    <property type="entry name" value="A/G_cyclase"/>
</dbReference>
<keyword evidence="6 7" id="KW-0456">Lyase</keyword>
<evidence type="ECO:0000256" key="8">
    <source>
        <dbReference type="SAM" id="Phobius"/>
    </source>
</evidence>
<dbReference type="SUPFAM" id="SSF55785">
    <property type="entry name" value="PYP-like sensor domain (PAS domain)"/>
    <property type="match status" value="1"/>
</dbReference>
<evidence type="ECO:0000256" key="2">
    <source>
        <dbReference type="ARBA" id="ARBA00022692"/>
    </source>
</evidence>
<dbReference type="PROSITE" id="PS50112">
    <property type="entry name" value="PAS"/>
    <property type="match status" value="1"/>
</dbReference>
<feature type="domain" description="PAS" evidence="9">
    <location>
        <begin position="1349"/>
        <end position="1419"/>
    </location>
</feature>
<evidence type="ECO:0000256" key="1">
    <source>
        <dbReference type="ARBA" id="ARBA00004370"/>
    </source>
</evidence>